<evidence type="ECO:0000313" key="1">
    <source>
        <dbReference type="EMBL" id="WAS97401.1"/>
    </source>
</evidence>
<dbReference type="RefSeq" id="WP_269039770.1">
    <property type="nucleotide sequence ID" value="NZ_CP114040.1"/>
</dbReference>
<dbReference type="Proteomes" id="UP001164459">
    <property type="component" value="Chromosome"/>
</dbReference>
<sequence>MPEILTRHPNTVIQVLESAGAKCGEGAPQKILTTCPAESFCALPGGETCVYDVADVGEMTQISAADLAPYVCSQERGCSAAREPGDGLLVVGLLAGLALGRWSRRGSARPANPPTPR</sequence>
<evidence type="ECO:0000313" key="2">
    <source>
        <dbReference type="Proteomes" id="UP001164459"/>
    </source>
</evidence>
<gene>
    <name evidence="1" type="ORF">O0S08_14735</name>
</gene>
<reference evidence="1" key="1">
    <citation type="submission" date="2022-11" db="EMBL/GenBank/DDBJ databases">
        <title>Minimal conservation of predation-associated metabolite biosynthetic gene clusters underscores biosynthetic potential of Myxococcota including descriptions for ten novel species: Archangium lansinium sp. nov., Myxococcus landrumus sp. nov., Nannocystis bai.</title>
        <authorList>
            <person name="Ahearne A."/>
            <person name="Stevens C."/>
            <person name="Dowd S."/>
        </authorList>
    </citation>
    <scope>NUCLEOTIDE SEQUENCE</scope>
    <source>
        <strain evidence="1">Fl3</strain>
    </source>
</reference>
<name>A0ABY7HDP3_9BACT</name>
<dbReference type="EMBL" id="CP114040">
    <property type="protein sequence ID" value="WAS97401.1"/>
    <property type="molecule type" value="Genomic_DNA"/>
</dbReference>
<organism evidence="1 2">
    <name type="scientific">Nannocystis punicea</name>
    <dbReference type="NCBI Taxonomy" id="2995304"/>
    <lineage>
        <taxon>Bacteria</taxon>
        <taxon>Pseudomonadati</taxon>
        <taxon>Myxococcota</taxon>
        <taxon>Polyangia</taxon>
        <taxon>Nannocystales</taxon>
        <taxon>Nannocystaceae</taxon>
        <taxon>Nannocystis</taxon>
    </lineage>
</organism>
<proteinExistence type="predicted"/>
<keyword evidence="2" id="KW-1185">Reference proteome</keyword>
<accession>A0ABY7HDP3</accession>
<evidence type="ECO:0008006" key="3">
    <source>
        <dbReference type="Google" id="ProtNLM"/>
    </source>
</evidence>
<protein>
    <recommendedName>
        <fullName evidence="3">MYXO-CTERM domain-containing protein</fullName>
    </recommendedName>
</protein>